<accession>A0AAJ7CAH6</accession>
<feature type="signal peptide" evidence="2">
    <location>
        <begin position="1"/>
        <end position="23"/>
    </location>
</feature>
<feature type="chain" id="PRO_5042515734" evidence="2">
    <location>
        <begin position="24"/>
        <end position="650"/>
    </location>
</feature>
<dbReference type="SMART" id="SM00494">
    <property type="entry name" value="ChtBD2"/>
    <property type="match status" value="1"/>
</dbReference>
<evidence type="ECO:0000313" key="4">
    <source>
        <dbReference type="Proteomes" id="UP000694920"/>
    </source>
</evidence>
<dbReference type="Pfam" id="PF01607">
    <property type="entry name" value="CBM_14"/>
    <property type="match status" value="1"/>
</dbReference>
<keyword evidence="4" id="KW-1185">Reference proteome</keyword>
<name>A0AAJ7CAH6_CEPCN</name>
<feature type="domain" description="Chitin-binding type-2" evidence="3">
    <location>
        <begin position="517"/>
        <end position="576"/>
    </location>
</feature>
<dbReference type="AlphaFoldDB" id="A0AAJ7CAH6"/>
<dbReference type="InterPro" id="IPR036508">
    <property type="entry name" value="Chitin-bd_dom_sf"/>
</dbReference>
<gene>
    <name evidence="5" type="primary">LOC107272862</name>
</gene>
<dbReference type="InterPro" id="IPR052976">
    <property type="entry name" value="Scoloptoxin-like"/>
</dbReference>
<evidence type="ECO:0000256" key="2">
    <source>
        <dbReference type="SAM" id="SignalP"/>
    </source>
</evidence>
<sequence>MGFAYLVCLTLVIWTLSVQRVSSSEANATVANSENEEDADLSEMNLENFKERYRRLIPYMTYYVTNNYVNSQASTPSNYGGTQPADIFLKRPQFASARPAVDTTKKINGYQTSSQNTEERFIPSVQYDPKDIGGDNDYFTPVRYNTKSNYEDYNIPYLPYRKQRPVYARVTTPASSVEDQYYTAVRPLRPYNPLYERDYLSRKSPFKAVGGNQHRDYLADIVNRPRVRVPVHPNRDFNYPIDDFEPGRYNNPPVGRIQQPYKNQGPMLTRPPMTSSYNLPRNPVVNLEQITKSLQLTNRLPETLSKDNIDNSLKTLVEILAILTSAKKVEGPRIPTEGPPRVLQKVPMYQYYKSQYTRPKVITEMKYEATPVPIDVPEEPVRYKPASSYVTNVKSKVPAAQSYKPGSLNKVVEYYSTVVQNVDDDNKEYYDVTMGPEHVEDSTENTYKITEDLKDDILEDERLTLPLTTEMPAHNYPIPDGVSSHTQNIPPTSLKYGATRGKPNVDYPAFSKIPKTDFDCKEQRYKGFFGDPATGCQVWHYCDLNGGKSSFLCPNGTIFSQVALTCDWWFNVKCESTTQLYVLNERLYKYILPIMPKFPEDFSGPEVDRYLELKFKEMEAKLKEKKLKKHQEEKENQKSINKLEAPNDTE</sequence>
<dbReference type="Proteomes" id="UP000694920">
    <property type="component" value="Unplaced"/>
</dbReference>
<dbReference type="PROSITE" id="PS50940">
    <property type="entry name" value="CHIT_BIND_II"/>
    <property type="match status" value="1"/>
</dbReference>
<organism evidence="4 5">
    <name type="scientific">Cephus cinctus</name>
    <name type="common">Wheat stem sawfly</name>
    <dbReference type="NCBI Taxonomy" id="211228"/>
    <lineage>
        <taxon>Eukaryota</taxon>
        <taxon>Metazoa</taxon>
        <taxon>Ecdysozoa</taxon>
        <taxon>Arthropoda</taxon>
        <taxon>Hexapoda</taxon>
        <taxon>Insecta</taxon>
        <taxon>Pterygota</taxon>
        <taxon>Neoptera</taxon>
        <taxon>Endopterygota</taxon>
        <taxon>Hymenoptera</taxon>
        <taxon>Cephoidea</taxon>
        <taxon>Cephidae</taxon>
        <taxon>Cephus</taxon>
    </lineage>
</organism>
<keyword evidence="2" id="KW-0732">Signal</keyword>
<reference evidence="5" key="1">
    <citation type="submission" date="2025-08" db="UniProtKB">
        <authorList>
            <consortium name="RefSeq"/>
        </authorList>
    </citation>
    <scope>IDENTIFICATION</scope>
</reference>
<evidence type="ECO:0000256" key="1">
    <source>
        <dbReference type="SAM" id="MobiDB-lite"/>
    </source>
</evidence>
<evidence type="ECO:0000313" key="5">
    <source>
        <dbReference type="RefSeq" id="XP_015605943.1"/>
    </source>
</evidence>
<dbReference type="GO" id="GO:0008061">
    <property type="term" value="F:chitin binding"/>
    <property type="evidence" value="ECO:0007669"/>
    <property type="project" value="InterPro"/>
</dbReference>
<dbReference type="PANTHER" id="PTHR22933:SF18">
    <property type="match status" value="1"/>
</dbReference>
<dbReference type="GeneID" id="107272862"/>
<evidence type="ECO:0000259" key="3">
    <source>
        <dbReference type="PROSITE" id="PS50940"/>
    </source>
</evidence>
<dbReference type="Gene3D" id="2.170.140.10">
    <property type="entry name" value="Chitin binding domain"/>
    <property type="match status" value="1"/>
</dbReference>
<dbReference type="PANTHER" id="PTHR22933">
    <property type="entry name" value="FI18007P1-RELATED"/>
    <property type="match status" value="1"/>
</dbReference>
<dbReference type="GO" id="GO:0005576">
    <property type="term" value="C:extracellular region"/>
    <property type="evidence" value="ECO:0007669"/>
    <property type="project" value="InterPro"/>
</dbReference>
<proteinExistence type="predicted"/>
<dbReference type="SUPFAM" id="SSF57625">
    <property type="entry name" value="Invertebrate chitin-binding proteins"/>
    <property type="match status" value="1"/>
</dbReference>
<dbReference type="InterPro" id="IPR002557">
    <property type="entry name" value="Chitin-bd_dom"/>
</dbReference>
<dbReference type="KEGG" id="ccin:107272862"/>
<protein>
    <submittedName>
        <fullName evidence="5">Uncharacterized protein LOC107272862</fullName>
    </submittedName>
</protein>
<feature type="region of interest" description="Disordered" evidence="1">
    <location>
        <begin position="626"/>
        <end position="650"/>
    </location>
</feature>
<dbReference type="RefSeq" id="XP_015605943.1">
    <property type="nucleotide sequence ID" value="XM_015750457.2"/>
</dbReference>